<dbReference type="Proteomes" id="UP000265562">
    <property type="component" value="Chromosome"/>
</dbReference>
<evidence type="ECO:0000256" key="1">
    <source>
        <dbReference type="ARBA" id="ARBA00007435"/>
    </source>
</evidence>
<dbReference type="InterPro" id="IPR050190">
    <property type="entry name" value="UPF0213_domain"/>
</dbReference>
<sequence>MEVKKRLVSRRLGVGHSISDLSAFLEENAFVYLLRCNDKSLYCGWTCDINKRVRTHNAGKGAKYTRARLPVELAYFEVYEDKIVAMQRECEIKKLTKPEKERLINGTANII</sequence>
<gene>
    <name evidence="2" type="ORF">D4A81_02105</name>
</gene>
<dbReference type="KEGG" id="lua:D4A81_02105"/>
<reference evidence="2 3" key="1">
    <citation type="submission" date="2018-09" db="EMBL/GenBank/DDBJ databases">
        <title>Genome sequencing of Lachnoanaerobaculum umeaense DSM 23576.</title>
        <authorList>
            <person name="Kook J.-K."/>
            <person name="Park S.-N."/>
            <person name="Lim Y.K."/>
        </authorList>
    </citation>
    <scope>NUCLEOTIDE SEQUENCE [LARGE SCALE GENOMIC DNA]</scope>
    <source>
        <strain evidence="3">DSM 23576 \ CCUG 58757</strain>
    </source>
</reference>
<comment type="similarity">
    <text evidence="1">Belongs to the UPF0213 family.</text>
</comment>
<proteinExistence type="inferred from homology"/>
<name>A0A385PY27_9FIRM</name>
<dbReference type="SUPFAM" id="SSF82771">
    <property type="entry name" value="GIY-YIG endonuclease"/>
    <property type="match status" value="1"/>
</dbReference>
<dbReference type="RefSeq" id="WP_111526069.1">
    <property type="nucleotide sequence ID" value="NZ_CP032364.1"/>
</dbReference>
<dbReference type="AlphaFoldDB" id="A0A385PY27"/>
<dbReference type="EMBL" id="CP032364">
    <property type="protein sequence ID" value="AYA98825.1"/>
    <property type="molecule type" value="Genomic_DNA"/>
</dbReference>
<evidence type="ECO:0000313" key="2">
    <source>
        <dbReference type="EMBL" id="AYA98825.1"/>
    </source>
</evidence>
<dbReference type="PANTHER" id="PTHR34477:SF1">
    <property type="entry name" value="UPF0213 PROTEIN YHBQ"/>
    <property type="match status" value="1"/>
</dbReference>
<evidence type="ECO:0000313" key="3">
    <source>
        <dbReference type="Proteomes" id="UP000265562"/>
    </source>
</evidence>
<organism evidence="2 3">
    <name type="scientific">Lachnoanaerobaculum umeaense</name>
    <dbReference type="NCBI Taxonomy" id="617123"/>
    <lineage>
        <taxon>Bacteria</taxon>
        <taxon>Bacillati</taxon>
        <taxon>Bacillota</taxon>
        <taxon>Clostridia</taxon>
        <taxon>Lachnospirales</taxon>
        <taxon>Lachnospiraceae</taxon>
        <taxon>Lachnoanaerobaculum</taxon>
    </lineage>
</organism>
<dbReference type="InterPro" id="IPR035901">
    <property type="entry name" value="GIY-YIG_endonuc_sf"/>
</dbReference>
<dbReference type="Gene3D" id="3.40.1440.10">
    <property type="entry name" value="GIY-YIG endonuclease"/>
    <property type="match status" value="1"/>
</dbReference>
<protein>
    <submittedName>
        <fullName evidence="2">GIY-YIG nuclease family protein</fullName>
    </submittedName>
</protein>
<dbReference type="Pfam" id="PF01541">
    <property type="entry name" value="GIY-YIG"/>
    <property type="match status" value="1"/>
</dbReference>
<accession>A0A385PY27</accession>
<keyword evidence="3" id="KW-1185">Reference proteome</keyword>
<dbReference type="PROSITE" id="PS50164">
    <property type="entry name" value="GIY_YIG"/>
    <property type="match status" value="1"/>
</dbReference>
<dbReference type="InterPro" id="IPR000305">
    <property type="entry name" value="GIY-YIG_endonuc"/>
</dbReference>
<dbReference type="CDD" id="cd10456">
    <property type="entry name" value="GIY-YIG_UPF0213"/>
    <property type="match status" value="1"/>
</dbReference>
<dbReference type="OrthoDB" id="9807770at2"/>
<dbReference type="PANTHER" id="PTHR34477">
    <property type="entry name" value="UPF0213 PROTEIN YHBQ"/>
    <property type="match status" value="1"/>
</dbReference>